<dbReference type="PANTHER" id="PTHR43766">
    <property type="entry name" value="TRYPTOPHAN--TRNA LIGASE, MITOCHONDRIAL"/>
    <property type="match status" value="1"/>
</dbReference>
<evidence type="ECO:0000256" key="3">
    <source>
        <dbReference type="ARBA" id="ARBA00022741"/>
    </source>
</evidence>
<gene>
    <name evidence="8 10" type="primary">trpS</name>
    <name evidence="10" type="ORF">CCAX7_37680</name>
</gene>
<keyword evidence="2 8" id="KW-0436">Ligase</keyword>
<evidence type="ECO:0000256" key="7">
    <source>
        <dbReference type="ARBA" id="ARBA00049929"/>
    </source>
</evidence>
<dbReference type="GO" id="GO:0005524">
    <property type="term" value="F:ATP binding"/>
    <property type="evidence" value="ECO:0007669"/>
    <property type="project" value="UniProtKB-UniRule"/>
</dbReference>
<dbReference type="SUPFAM" id="SSF52374">
    <property type="entry name" value="Nucleotidylyl transferase"/>
    <property type="match status" value="1"/>
</dbReference>
<comment type="function">
    <text evidence="8">Catalyzes the attachment of tryptophan to tRNA(Trp).</text>
</comment>
<dbReference type="RefSeq" id="WP_119323238.1">
    <property type="nucleotide sequence ID" value="NZ_AP025739.1"/>
</dbReference>
<keyword evidence="3 8" id="KW-0547">Nucleotide-binding</keyword>
<sequence length="336" mass="37498">MTTKKRILSGMQPTGGGKLHLGNLEGALRPWTKLQDDYEMFCFVADWHSLTTVAEKHVDLREAARQTAIDYLSAGLDPAKCAIFRQSDVKEHAELHLLLSMTTPVGWLERVPTYKEKREIIKENDTQVSYGLLGYPVLQTADIVLYRAHAVPVGRDQAAHIEISREIVRRFNKIVGEEIFPEPQAIISEATGEVPGLDGRKMSKSYDNAIYLSDTAKETQKKINKAFTTPTKIHITDPGEPEGCVACKLRRTYDPANYLTQWDECRAGLRGCGQSKKELAEVINENLAPLRAKRAELEADPGYVDQVLKEGAERARAAAVDTMRIVRKALMIGDHG</sequence>
<keyword evidence="8" id="KW-0963">Cytoplasm</keyword>
<feature type="short sequence motif" description="'KMSKS' region" evidence="8">
    <location>
        <begin position="201"/>
        <end position="205"/>
    </location>
</feature>
<dbReference type="EMBL" id="AP025739">
    <property type="protein sequence ID" value="BDI31717.1"/>
    <property type="molecule type" value="Genomic_DNA"/>
</dbReference>
<evidence type="ECO:0000256" key="1">
    <source>
        <dbReference type="ARBA" id="ARBA00005594"/>
    </source>
</evidence>
<dbReference type="InterPro" id="IPR002306">
    <property type="entry name" value="Trp-tRNA-ligase"/>
</dbReference>
<dbReference type="NCBIfam" id="TIGR00233">
    <property type="entry name" value="trpS"/>
    <property type="match status" value="1"/>
</dbReference>
<dbReference type="Gene3D" id="3.40.50.620">
    <property type="entry name" value="HUPs"/>
    <property type="match status" value="1"/>
</dbReference>
<dbReference type="PROSITE" id="PS00178">
    <property type="entry name" value="AA_TRNA_LIGASE_I"/>
    <property type="match status" value="1"/>
</dbReference>
<dbReference type="Pfam" id="PF00579">
    <property type="entry name" value="tRNA-synt_1b"/>
    <property type="match status" value="1"/>
</dbReference>
<comment type="similarity">
    <text evidence="1 8 9">Belongs to the class-I aminoacyl-tRNA synthetase family.</text>
</comment>
<comment type="catalytic activity">
    <reaction evidence="7 8">
        <text>tRNA(Trp) + L-tryptophan + ATP = L-tryptophyl-tRNA(Trp) + AMP + diphosphate + H(+)</text>
        <dbReference type="Rhea" id="RHEA:24080"/>
        <dbReference type="Rhea" id="RHEA-COMP:9671"/>
        <dbReference type="Rhea" id="RHEA-COMP:9705"/>
        <dbReference type="ChEBI" id="CHEBI:15378"/>
        <dbReference type="ChEBI" id="CHEBI:30616"/>
        <dbReference type="ChEBI" id="CHEBI:33019"/>
        <dbReference type="ChEBI" id="CHEBI:57912"/>
        <dbReference type="ChEBI" id="CHEBI:78442"/>
        <dbReference type="ChEBI" id="CHEBI:78535"/>
        <dbReference type="ChEBI" id="CHEBI:456215"/>
        <dbReference type="EC" id="6.1.1.2"/>
    </reaction>
</comment>
<dbReference type="CDD" id="cd00806">
    <property type="entry name" value="TrpRS_core"/>
    <property type="match status" value="1"/>
</dbReference>
<evidence type="ECO:0000256" key="8">
    <source>
        <dbReference type="HAMAP-Rule" id="MF_00140"/>
    </source>
</evidence>
<feature type="binding site" evidence="8">
    <location>
        <begin position="22"/>
        <end position="23"/>
    </location>
    <ligand>
        <name>ATP</name>
        <dbReference type="ChEBI" id="CHEBI:30616"/>
    </ligand>
</feature>
<organism evidence="10 11">
    <name type="scientific">Capsulimonas corticalis</name>
    <dbReference type="NCBI Taxonomy" id="2219043"/>
    <lineage>
        <taxon>Bacteria</taxon>
        <taxon>Bacillati</taxon>
        <taxon>Armatimonadota</taxon>
        <taxon>Armatimonadia</taxon>
        <taxon>Capsulimonadales</taxon>
        <taxon>Capsulimonadaceae</taxon>
        <taxon>Capsulimonas</taxon>
    </lineage>
</organism>
<dbReference type="InterPro" id="IPR001412">
    <property type="entry name" value="aa-tRNA-synth_I_CS"/>
</dbReference>
<keyword evidence="6 8" id="KW-0030">Aminoacyl-tRNA synthetase</keyword>
<feature type="binding site" evidence="8">
    <location>
        <position position="142"/>
    </location>
    <ligand>
        <name>L-tryptophan</name>
        <dbReference type="ChEBI" id="CHEBI:57912"/>
    </ligand>
</feature>
<dbReference type="InterPro" id="IPR050203">
    <property type="entry name" value="Trp-tRNA_synthetase"/>
</dbReference>
<accession>A0A402D134</accession>
<keyword evidence="5 8" id="KW-0648">Protein biosynthesis</keyword>
<dbReference type="Gene3D" id="1.10.240.10">
    <property type="entry name" value="Tyrosyl-Transfer RNA Synthetase"/>
    <property type="match status" value="1"/>
</dbReference>
<dbReference type="EC" id="6.1.1.2" evidence="8"/>
<protein>
    <recommendedName>
        <fullName evidence="8">Tryptophan--tRNA ligase</fullName>
        <ecNumber evidence="8">6.1.1.2</ecNumber>
    </recommendedName>
    <alternativeName>
        <fullName evidence="8">Tryptophanyl-tRNA synthetase</fullName>
        <shortName evidence="8">TrpRS</shortName>
    </alternativeName>
</protein>
<feature type="binding site" evidence="8">
    <location>
        <begin position="201"/>
        <end position="205"/>
    </location>
    <ligand>
        <name>ATP</name>
        <dbReference type="ChEBI" id="CHEBI:30616"/>
    </ligand>
</feature>
<dbReference type="PANTHER" id="PTHR43766:SF1">
    <property type="entry name" value="TRYPTOPHAN--TRNA LIGASE, MITOCHONDRIAL"/>
    <property type="match status" value="1"/>
</dbReference>
<keyword evidence="11" id="KW-1185">Reference proteome</keyword>
<evidence type="ECO:0000256" key="5">
    <source>
        <dbReference type="ARBA" id="ARBA00022917"/>
    </source>
</evidence>
<dbReference type="HAMAP" id="MF_00140_B">
    <property type="entry name" value="Trp_tRNA_synth_B"/>
    <property type="match status" value="1"/>
</dbReference>
<evidence type="ECO:0000256" key="4">
    <source>
        <dbReference type="ARBA" id="ARBA00022840"/>
    </source>
</evidence>
<dbReference type="InterPro" id="IPR014729">
    <property type="entry name" value="Rossmann-like_a/b/a_fold"/>
</dbReference>
<feature type="binding site" evidence="8">
    <location>
        <begin position="154"/>
        <end position="156"/>
    </location>
    <ligand>
        <name>ATP</name>
        <dbReference type="ChEBI" id="CHEBI:30616"/>
    </ligand>
</feature>
<evidence type="ECO:0000256" key="6">
    <source>
        <dbReference type="ARBA" id="ARBA00023146"/>
    </source>
</evidence>
<dbReference type="KEGG" id="ccot:CCAX7_37680"/>
<comment type="subcellular location">
    <subcellularLocation>
        <location evidence="8">Cytoplasm</location>
    </subcellularLocation>
</comment>
<dbReference type="InterPro" id="IPR024109">
    <property type="entry name" value="Trp-tRNA-ligase_bac-type"/>
</dbReference>
<dbReference type="GO" id="GO:0005829">
    <property type="term" value="C:cytosol"/>
    <property type="evidence" value="ECO:0007669"/>
    <property type="project" value="TreeGrafter"/>
</dbReference>
<evidence type="ECO:0000256" key="2">
    <source>
        <dbReference type="ARBA" id="ARBA00022598"/>
    </source>
</evidence>
<dbReference type="GO" id="GO:0004830">
    <property type="term" value="F:tryptophan-tRNA ligase activity"/>
    <property type="evidence" value="ECO:0007669"/>
    <property type="project" value="UniProtKB-UniRule"/>
</dbReference>
<proteinExistence type="inferred from homology"/>
<dbReference type="InterPro" id="IPR002305">
    <property type="entry name" value="aa-tRNA-synth_Ic"/>
</dbReference>
<comment type="subunit">
    <text evidence="8">Homodimer.</text>
</comment>
<feature type="binding site" evidence="8">
    <location>
        <begin position="12"/>
        <end position="14"/>
    </location>
    <ligand>
        <name>ATP</name>
        <dbReference type="ChEBI" id="CHEBI:30616"/>
    </ligand>
</feature>
<evidence type="ECO:0000313" key="11">
    <source>
        <dbReference type="Proteomes" id="UP000287394"/>
    </source>
</evidence>
<dbReference type="AlphaFoldDB" id="A0A402D134"/>
<feature type="binding site" evidence="8">
    <location>
        <position position="194"/>
    </location>
    <ligand>
        <name>ATP</name>
        <dbReference type="ChEBI" id="CHEBI:30616"/>
    </ligand>
</feature>
<evidence type="ECO:0000256" key="9">
    <source>
        <dbReference type="RuleBase" id="RU363036"/>
    </source>
</evidence>
<comment type="caution">
    <text evidence="8">Lacks conserved residue(s) required for the propagation of feature annotation.</text>
</comment>
<keyword evidence="4 8" id="KW-0067">ATP-binding</keyword>
<name>A0A402D134_9BACT</name>
<dbReference type="PRINTS" id="PR01039">
    <property type="entry name" value="TRNASYNTHTRP"/>
</dbReference>
<evidence type="ECO:0000313" key="10">
    <source>
        <dbReference type="EMBL" id="BDI31717.1"/>
    </source>
</evidence>
<reference evidence="10 11" key="1">
    <citation type="journal article" date="2019" name="Int. J. Syst. Evol. Microbiol.">
        <title>Capsulimonas corticalis gen. nov., sp. nov., an aerobic capsulated bacterium, of a novel bacterial order, Capsulimonadales ord. nov., of the class Armatimonadia of the phylum Armatimonadetes.</title>
        <authorList>
            <person name="Li J."/>
            <person name="Kudo C."/>
            <person name="Tonouchi A."/>
        </authorList>
    </citation>
    <scope>NUCLEOTIDE SEQUENCE [LARGE SCALE GENOMIC DNA]</scope>
    <source>
        <strain evidence="10 11">AX-7</strain>
    </source>
</reference>
<dbReference type="FunFam" id="1.10.240.10:FF:000005">
    <property type="entry name" value="Tryptophan--tRNA ligase"/>
    <property type="match status" value="1"/>
</dbReference>
<dbReference type="GO" id="GO:0006436">
    <property type="term" value="P:tryptophanyl-tRNA aminoacylation"/>
    <property type="evidence" value="ECO:0007669"/>
    <property type="project" value="UniProtKB-UniRule"/>
</dbReference>
<dbReference type="OrthoDB" id="9801042at2"/>
<dbReference type="FunCoup" id="A0A402D134">
    <property type="interactions" value="442"/>
</dbReference>
<dbReference type="Proteomes" id="UP000287394">
    <property type="component" value="Chromosome"/>
</dbReference>